<dbReference type="GO" id="GO:1904679">
    <property type="term" value="P:myo-inositol import across plasma membrane"/>
    <property type="evidence" value="ECO:0007669"/>
    <property type="project" value="TreeGrafter"/>
</dbReference>
<dbReference type="PROSITE" id="PS00217">
    <property type="entry name" value="SUGAR_TRANSPORT_2"/>
    <property type="match status" value="1"/>
</dbReference>
<dbReference type="AlphaFoldDB" id="A0A9P8C6Y7"/>
<dbReference type="SUPFAM" id="SSF103473">
    <property type="entry name" value="MFS general substrate transporter"/>
    <property type="match status" value="1"/>
</dbReference>
<feature type="transmembrane region" description="Helical" evidence="10">
    <location>
        <begin position="354"/>
        <end position="374"/>
    </location>
</feature>
<dbReference type="NCBIfam" id="TIGR00879">
    <property type="entry name" value="SP"/>
    <property type="match status" value="1"/>
</dbReference>
<dbReference type="EMBL" id="MU251412">
    <property type="protein sequence ID" value="KAG9236218.1"/>
    <property type="molecule type" value="Genomic_DNA"/>
</dbReference>
<name>A0A9P8C6Y7_9HELO</name>
<dbReference type="PRINTS" id="PR00171">
    <property type="entry name" value="SUGRTRNSPORT"/>
</dbReference>
<evidence type="ECO:0000256" key="1">
    <source>
        <dbReference type="ARBA" id="ARBA00004141"/>
    </source>
</evidence>
<feature type="transmembrane region" description="Helical" evidence="10">
    <location>
        <begin position="141"/>
        <end position="164"/>
    </location>
</feature>
<dbReference type="GO" id="GO:0005366">
    <property type="term" value="F:myo-inositol:proton symporter activity"/>
    <property type="evidence" value="ECO:0007669"/>
    <property type="project" value="TreeGrafter"/>
</dbReference>
<dbReference type="PROSITE" id="PS50850">
    <property type="entry name" value="MFS"/>
    <property type="match status" value="1"/>
</dbReference>
<feature type="transmembrane region" description="Helical" evidence="10">
    <location>
        <begin position="472"/>
        <end position="492"/>
    </location>
</feature>
<comment type="similarity">
    <text evidence="2 8">Belongs to the major facilitator superfamily. Sugar transporter (TC 2.A.1.1) family.</text>
</comment>
<feature type="region of interest" description="Disordered" evidence="9">
    <location>
        <begin position="1"/>
        <end position="22"/>
    </location>
</feature>
<keyword evidence="4 10" id="KW-0812">Transmembrane</keyword>
<evidence type="ECO:0000256" key="8">
    <source>
        <dbReference type="RuleBase" id="RU003346"/>
    </source>
</evidence>
<evidence type="ECO:0000256" key="5">
    <source>
        <dbReference type="ARBA" id="ARBA00022989"/>
    </source>
</evidence>
<evidence type="ECO:0000256" key="9">
    <source>
        <dbReference type="SAM" id="MobiDB-lite"/>
    </source>
</evidence>
<dbReference type="GO" id="GO:0016020">
    <property type="term" value="C:membrane"/>
    <property type="evidence" value="ECO:0007669"/>
    <property type="project" value="UniProtKB-SubCell"/>
</dbReference>
<feature type="transmembrane region" description="Helical" evidence="10">
    <location>
        <begin position="117"/>
        <end position="135"/>
    </location>
</feature>
<comment type="caution">
    <text evidence="12">The sequence shown here is derived from an EMBL/GenBank/DDBJ whole genome shotgun (WGS) entry which is preliminary data.</text>
</comment>
<evidence type="ECO:0000256" key="4">
    <source>
        <dbReference type="ARBA" id="ARBA00022692"/>
    </source>
</evidence>
<comment type="subcellular location">
    <subcellularLocation>
        <location evidence="1">Membrane</location>
        <topology evidence="1">Multi-pass membrane protein</topology>
    </subcellularLocation>
</comment>
<organism evidence="12 13">
    <name type="scientific">Amylocarpus encephaloides</name>
    <dbReference type="NCBI Taxonomy" id="45428"/>
    <lineage>
        <taxon>Eukaryota</taxon>
        <taxon>Fungi</taxon>
        <taxon>Dikarya</taxon>
        <taxon>Ascomycota</taxon>
        <taxon>Pezizomycotina</taxon>
        <taxon>Leotiomycetes</taxon>
        <taxon>Helotiales</taxon>
        <taxon>Helotiales incertae sedis</taxon>
        <taxon>Amylocarpus</taxon>
    </lineage>
</organism>
<evidence type="ECO:0000256" key="6">
    <source>
        <dbReference type="ARBA" id="ARBA00023136"/>
    </source>
</evidence>
<keyword evidence="6 10" id="KW-0472">Membrane</keyword>
<accession>A0A9P8C6Y7</accession>
<dbReference type="OrthoDB" id="6339427at2759"/>
<reference evidence="12" key="1">
    <citation type="journal article" date="2021" name="IMA Fungus">
        <title>Genomic characterization of three marine fungi, including Emericellopsis atlantica sp. nov. with signatures of a generalist lifestyle and marine biomass degradation.</title>
        <authorList>
            <person name="Hagestad O.C."/>
            <person name="Hou L."/>
            <person name="Andersen J.H."/>
            <person name="Hansen E.H."/>
            <person name="Altermark B."/>
            <person name="Li C."/>
            <person name="Kuhnert E."/>
            <person name="Cox R.J."/>
            <person name="Crous P.W."/>
            <person name="Spatafora J.W."/>
            <person name="Lail K."/>
            <person name="Amirebrahimi M."/>
            <person name="Lipzen A."/>
            <person name="Pangilinan J."/>
            <person name="Andreopoulos W."/>
            <person name="Hayes R.D."/>
            <person name="Ng V."/>
            <person name="Grigoriev I.V."/>
            <person name="Jackson S.A."/>
            <person name="Sutton T.D.S."/>
            <person name="Dobson A.D.W."/>
            <person name="Rama T."/>
        </authorList>
    </citation>
    <scope>NUCLEOTIDE SEQUENCE</scope>
    <source>
        <strain evidence="12">TRa018bII</strain>
    </source>
</reference>
<feature type="transmembrane region" description="Helical" evidence="10">
    <location>
        <begin position="210"/>
        <end position="229"/>
    </location>
</feature>
<dbReference type="InterPro" id="IPR005829">
    <property type="entry name" value="Sugar_transporter_CS"/>
</dbReference>
<feature type="transmembrane region" description="Helical" evidence="10">
    <location>
        <begin position="176"/>
        <end position="198"/>
    </location>
</feature>
<feature type="transmembrane region" description="Helical" evidence="10">
    <location>
        <begin position="431"/>
        <end position="451"/>
    </location>
</feature>
<dbReference type="Pfam" id="PF00083">
    <property type="entry name" value="Sugar_tr"/>
    <property type="match status" value="1"/>
</dbReference>
<dbReference type="PANTHER" id="PTHR48020">
    <property type="entry name" value="PROTON MYO-INOSITOL COTRANSPORTER"/>
    <property type="match status" value="1"/>
</dbReference>
<keyword evidence="5 10" id="KW-1133">Transmembrane helix</keyword>
<dbReference type="PANTHER" id="PTHR48020:SF12">
    <property type="entry name" value="PROTON MYO-INOSITOL COTRANSPORTER"/>
    <property type="match status" value="1"/>
</dbReference>
<keyword evidence="3 8" id="KW-0813">Transport</keyword>
<evidence type="ECO:0000256" key="3">
    <source>
        <dbReference type="ARBA" id="ARBA00022448"/>
    </source>
</evidence>
<dbReference type="InterPro" id="IPR020846">
    <property type="entry name" value="MFS_dom"/>
</dbReference>
<protein>
    <submittedName>
        <fullName evidence="12">General substrate transporter</fullName>
    </submittedName>
</protein>
<evidence type="ECO:0000259" key="11">
    <source>
        <dbReference type="PROSITE" id="PS50850"/>
    </source>
</evidence>
<dbReference type="InterPro" id="IPR003663">
    <property type="entry name" value="Sugar/inositol_transpt"/>
</dbReference>
<evidence type="ECO:0000256" key="7">
    <source>
        <dbReference type="ARBA" id="ARBA00049119"/>
    </source>
</evidence>
<dbReference type="InterPro" id="IPR005828">
    <property type="entry name" value="MFS_sugar_transport-like"/>
</dbReference>
<evidence type="ECO:0000256" key="10">
    <source>
        <dbReference type="SAM" id="Phobius"/>
    </source>
</evidence>
<dbReference type="InterPro" id="IPR050814">
    <property type="entry name" value="Myo-inositol_Transporter"/>
</dbReference>
<proteinExistence type="inferred from homology"/>
<gene>
    <name evidence="12" type="ORF">BJ875DRAFT_372614</name>
</gene>
<evidence type="ECO:0000313" key="13">
    <source>
        <dbReference type="Proteomes" id="UP000824998"/>
    </source>
</evidence>
<keyword evidence="13" id="KW-1185">Reference proteome</keyword>
<feature type="transmembrane region" description="Helical" evidence="10">
    <location>
        <begin position="90"/>
        <end position="110"/>
    </location>
</feature>
<dbReference type="PROSITE" id="PS00216">
    <property type="entry name" value="SUGAR_TRANSPORT_1"/>
    <property type="match status" value="2"/>
</dbReference>
<dbReference type="Proteomes" id="UP000824998">
    <property type="component" value="Unassembled WGS sequence"/>
</dbReference>
<dbReference type="Gene3D" id="1.20.1250.20">
    <property type="entry name" value="MFS general substrate transporter like domains"/>
    <property type="match status" value="1"/>
</dbReference>
<dbReference type="InterPro" id="IPR036259">
    <property type="entry name" value="MFS_trans_sf"/>
</dbReference>
<comment type="catalytic activity">
    <reaction evidence="7">
        <text>myo-inositol(out) + H(+)(out) = myo-inositol(in) + H(+)(in)</text>
        <dbReference type="Rhea" id="RHEA:60364"/>
        <dbReference type="ChEBI" id="CHEBI:15378"/>
        <dbReference type="ChEBI" id="CHEBI:17268"/>
    </reaction>
</comment>
<feature type="transmembrane region" description="Helical" evidence="10">
    <location>
        <begin position="329"/>
        <end position="348"/>
    </location>
</feature>
<feature type="transmembrane region" description="Helical" evidence="10">
    <location>
        <begin position="498"/>
        <end position="519"/>
    </location>
</feature>
<sequence length="548" mass="59217">MADTAEEPLMGHSSTNEDHDDDINHEVDLGDVALMLEKNLRHPGFFVWLLTLSAGISGLLFGYDTGVISSTLVSINRSLGRPLTTLDKSLITSATALFALLVSPVSGVLADRLGRKKVVLVADVAFIIGAVVQAVTTSVAVMILGRAIVGVAVGAGSFVAPLYIAELSPAPFRGRLMTLNVLCITVGQVIAYIVGWAFVQWGGEATGWRWIVGLGAAPAGVQCLVMFFMPETPRWLVMVDRPGEARQVLNKVFGKGSEVQPMVDVVLRAIETEVREEAEASMDRRISSVKEQGDSWLAGSKDLWVELLRIGGNRRALTIACLLQGLQQLCGFNSLMYFSATIFTILGFSSPTLTSMSVALTNFVMTCVALILVDRVGRRRILLYSIPIMAVGLLLCAVGFLFISLPADLNEDNPSASDSAWAKIPLSERTAPLLVLVSIMLYVGAYALGLGNVPWMQSELFPLNVRSLGSGLSTSINWGANFIVGLTFLPMMELLTPAWTFVIYAGVCTVGWLCIWRIYPETKGLSLEEVGVLLADDWGVRESLKRAD</sequence>
<feature type="domain" description="Major facilitator superfamily (MFS) profile" evidence="11">
    <location>
        <begin position="50"/>
        <end position="523"/>
    </location>
</feature>
<feature type="transmembrane region" description="Helical" evidence="10">
    <location>
        <begin position="45"/>
        <end position="63"/>
    </location>
</feature>
<evidence type="ECO:0000313" key="12">
    <source>
        <dbReference type="EMBL" id="KAG9236218.1"/>
    </source>
</evidence>
<dbReference type="FunFam" id="1.20.1250.20:FF:000073">
    <property type="entry name" value="MFS myo-inositol transporter, putative"/>
    <property type="match status" value="1"/>
</dbReference>
<evidence type="ECO:0000256" key="2">
    <source>
        <dbReference type="ARBA" id="ARBA00010992"/>
    </source>
</evidence>
<feature type="transmembrane region" description="Helical" evidence="10">
    <location>
        <begin position="381"/>
        <end position="405"/>
    </location>
</feature>